<dbReference type="Proteomes" id="UP000029736">
    <property type="component" value="Unassembled WGS sequence"/>
</dbReference>
<evidence type="ECO:0000313" key="5">
    <source>
        <dbReference type="EMBL" id="KGE86909.1"/>
    </source>
</evidence>
<gene>
    <name evidence="5" type="ORF">IX84_17800</name>
</gene>
<dbReference type="GO" id="GO:0005829">
    <property type="term" value="C:cytosol"/>
    <property type="evidence" value="ECO:0007669"/>
    <property type="project" value="TreeGrafter"/>
</dbReference>
<comment type="caution">
    <text evidence="5">The sequence shown here is derived from an EMBL/GenBank/DDBJ whole genome shotgun (WGS) entry which is preliminary data.</text>
</comment>
<dbReference type="EC" id="2.4.2.3" evidence="1"/>
<dbReference type="OrthoDB" id="9772602at2"/>
<reference evidence="5 6" key="1">
    <citation type="journal article" date="2014" name="Int. J. Syst. Evol. Microbiol.">
        <title>Phaeodactylibacter xiamenensis gen. nov., sp. nov., a member of the family Saprospiraceae isolated from the marine alga Phaeodactylum tricornutum.</title>
        <authorList>
            <person name="Chen Z.Jr."/>
            <person name="Lei X."/>
            <person name="Lai Q."/>
            <person name="Li Y."/>
            <person name="Zhang B."/>
            <person name="Zhang J."/>
            <person name="Zhang H."/>
            <person name="Yang L."/>
            <person name="Zheng W."/>
            <person name="Tian Y."/>
            <person name="Yu Z."/>
            <person name="Xu H.Jr."/>
            <person name="Zheng T."/>
        </authorList>
    </citation>
    <scope>NUCLEOTIDE SEQUENCE [LARGE SCALE GENOMIC DNA]</scope>
    <source>
        <strain evidence="5 6">KD52</strain>
    </source>
</reference>
<evidence type="ECO:0000313" key="6">
    <source>
        <dbReference type="Proteomes" id="UP000029736"/>
    </source>
</evidence>
<dbReference type="CDD" id="cd00436">
    <property type="entry name" value="UP_TbUP-like"/>
    <property type="match status" value="1"/>
</dbReference>
<dbReference type="GO" id="GO:0004850">
    <property type="term" value="F:uridine phosphorylase activity"/>
    <property type="evidence" value="ECO:0007669"/>
    <property type="project" value="UniProtKB-EC"/>
</dbReference>
<dbReference type="Gene3D" id="3.40.50.1580">
    <property type="entry name" value="Nucleoside phosphorylase domain"/>
    <property type="match status" value="1"/>
</dbReference>
<comment type="catalytic activity">
    <reaction evidence="3">
        <text>uridine + phosphate = alpha-D-ribose 1-phosphate + uracil</text>
        <dbReference type="Rhea" id="RHEA:24388"/>
        <dbReference type="ChEBI" id="CHEBI:16704"/>
        <dbReference type="ChEBI" id="CHEBI:17568"/>
        <dbReference type="ChEBI" id="CHEBI:43474"/>
        <dbReference type="ChEBI" id="CHEBI:57720"/>
        <dbReference type="EC" id="2.4.2.3"/>
    </reaction>
</comment>
<evidence type="ECO:0000256" key="2">
    <source>
        <dbReference type="ARBA" id="ARBA00021980"/>
    </source>
</evidence>
<dbReference type="Pfam" id="PF01048">
    <property type="entry name" value="PNP_UDP_1"/>
    <property type="match status" value="1"/>
</dbReference>
<dbReference type="SUPFAM" id="SSF53167">
    <property type="entry name" value="Purine and uridine phosphorylases"/>
    <property type="match status" value="1"/>
</dbReference>
<dbReference type="RefSeq" id="WP_044223453.1">
    <property type="nucleotide sequence ID" value="NZ_JBKAGJ010000009.1"/>
</dbReference>
<dbReference type="InterPro" id="IPR000845">
    <property type="entry name" value="Nucleoside_phosphorylase_d"/>
</dbReference>
<feature type="domain" description="Nucleoside phosphorylase" evidence="4">
    <location>
        <begin position="31"/>
        <end position="262"/>
    </location>
</feature>
<dbReference type="GO" id="GO:0009116">
    <property type="term" value="P:nucleoside metabolic process"/>
    <property type="evidence" value="ECO:0007669"/>
    <property type="project" value="InterPro"/>
</dbReference>
<sequence>MQRISNAELILNADGSIYHLNLRPEDIAPTIITVGNPGRVARVSQYFDEVRVKKEKREFVCHTGRIGQTELSVLSTGIGPDNIDIVINELDALVNIDFETRAPKAEHTALNIIRIGTSGSLRADLPVDSFVASAYGIGLDNMLSFYQYQQNLAEAELEDELRAFLKEKMDLPFYVCAGSKALLETVGQGMHHGITLTAAGFYGPQGRQLRLQPRFNTERMEQLGHFYFGKTPITNFEMETAAIYGLCRMLGHQALSTNVILANRPAGQFSPDPKKSVGKLIKFVLQQLE</sequence>
<dbReference type="PANTHER" id="PTHR43691:SF11">
    <property type="entry name" value="FI09636P-RELATED"/>
    <property type="match status" value="1"/>
</dbReference>
<dbReference type="InterPro" id="IPR035994">
    <property type="entry name" value="Nucleoside_phosphorylase_sf"/>
</dbReference>
<organism evidence="5 6">
    <name type="scientific">Phaeodactylibacter xiamenensis</name>
    <dbReference type="NCBI Taxonomy" id="1524460"/>
    <lineage>
        <taxon>Bacteria</taxon>
        <taxon>Pseudomonadati</taxon>
        <taxon>Bacteroidota</taxon>
        <taxon>Saprospiria</taxon>
        <taxon>Saprospirales</taxon>
        <taxon>Haliscomenobacteraceae</taxon>
        <taxon>Phaeodactylibacter</taxon>
    </lineage>
</organism>
<evidence type="ECO:0000256" key="1">
    <source>
        <dbReference type="ARBA" id="ARBA00011888"/>
    </source>
</evidence>
<dbReference type="EMBL" id="JPOS01000039">
    <property type="protein sequence ID" value="KGE86909.1"/>
    <property type="molecule type" value="Genomic_DNA"/>
</dbReference>
<protein>
    <recommendedName>
        <fullName evidence="2">Uridine phosphorylase</fullName>
        <ecNumber evidence="1">2.4.2.3</ecNumber>
    </recommendedName>
</protein>
<accession>A0A098S3I5</accession>
<dbReference type="AlphaFoldDB" id="A0A098S3I5"/>
<evidence type="ECO:0000256" key="3">
    <source>
        <dbReference type="ARBA" id="ARBA00048447"/>
    </source>
</evidence>
<name>A0A098S3I5_9BACT</name>
<dbReference type="PANTHER" id="PTHR43691">
    <property type="entry name" value="URIDINE PHOSPHORYLASE"/>
    <property type="match status" value="1"/>
</dbReference>
<keyword evidence="6" id="KW-1185">Reference proteome</keyword>
<dbReference type="STRING" id="1524460.IX84_17800"/>
<proteinExistence type="predicted"/>
<evidence type="ECO:0000259" key="4">
    <source>
        <dbReference type="Pfam" id="PF01048"/>
    </source>
</evidence>